<keyword evidence="3" id="KW-1185">Reference proteome</keyword>
<feature type="compositionally biased region" description="Polar residues" evidence="1">
    <location>
        <begin position="697"/>
        <end position="710"/>
    </location>
</feature>
<accession>A0A835WHT0</accession>
<feature type="region of interest" description="Disordered" evidence="1">
    <location>
        <begin position="438"/>
        <end position="483"/>
    </location>
</feature>
<name>A0A835WHT0_9CHLO</name>
<dbReference type="PANTHER" id="PTHR24114">
    <property type="entry name" value="LEUCINE RICH REPEAT FAMILY PROTEIN"/>
    <property type="match status" value="1"/>
</dbReference>
<feature type="region of interest" description="Disordered" evidence="1">
    <location>
        <begin position="665"/>
        <end position="684"/>
    </location>
</feature>
<feature type="compositionally biased region" description="Low complexity" evidence="1">
    <location>
        <begin position="628"/>
        <end position="650"/>
    </location>
</feature>
<comment type="caution">
    <text evidence="2">The sequence shown here is derived from an EMBL/GenBank/DDBJ whole genome shotgun (WGS) entry which is preliminary data.</text>
</comment>
<sequence length="1181" mass="123837">MLLHDRAVSIFFLRRLAQEQVPGGKGETFGDLYTAEVVRLHIHPATALVKTCYAQALVNGQVPPKFLFPWCSNATVADMDGVLQQAFGPAVYFASHAWSCRFSALVGLLDQHYSALSDTKGGTRFLPVYYWLDIFAVTQHFEGNFKDHPDADFRGVIRNAKSVLFTMIPWRAPVTPTRVWCLFEALAAIQTPGVGFDVLLDVKDSKDTRVKTLTVISNSIDVRTAHATVMSDKTYILGCIEQGVGVGTFNNTIRKRLKEALLQAVTPNAVDMGDTTALHELLKIGGCVRPDGICEFSSIFRLASESDILHILRSMHIRDLRPRGLVLTGRRQKEVILSDAGLRGWDGEGLRLREYSEMETGRMLWNYLPISPALCQSVMELLLMPPAPGSSRGLEELWISLRAPRAEEFAPPPAMLRQPSSGGLVSTMAAAAAAAAAASQATTGDGEEDYEGESGPPSPHVGPSAPSYGAPASSLPPLRPATSAASQDLDAAIAAAAAAALSGGGGMSGHKSRSGFSSATAARAAARAAVASPSRRRALLLSIGCSPGGAVLGASGAGAASSSLGGMVPSGSASFRASSSGSVMRQQPTSPSGQIIDWSTPRGPVGGTGVPGSGGGSGGGSGSGGGAQPTPSTTLRGSSSSSQMLQRRPSFGGGQGTLLAGVAAAGTNGSANSSPRVSMGGTQQQHPLVSMILNRSAVSAGSSPRMSGTGLSPAPQPGGGNFGSPRVSTSGPNGSLGGGGLVQTGMAALMLSERGDGSSAPGSGPASLTGSPRVLQPQPPSSPMSGACNPRVRWSTPGITDAAPQPPQQQSQQQQQQPQQGMLQRGNSSSSFGARASSPMTQELANLLPLPAGRPALWAGVGNSPTLRMLCLYQSVLAPQDLAMLAAALRANSGLENLQFVRCTAPGPEGGTAGSTARLTGELLALGLSASNLRQLHVRPGDPVYLDAIPPCCPPRESLLRCVSLTPVALSPAAIRQLGRLLAPLPELESLTVGLDPAPYATYMPRDPSEWDHWLWYEDRNDPEMAARRRRYLGLDEEGQAAYVANATDLREELLVLPRAGSSHGGDAAPDDCGGGGFGAVSPSLDQRAAGICMCLALLCGWRDLDAYRHQYGRWEWARRVTLEDSLAEMTRNFESTAVIVIESLQATSPAYSARFDPKRRHSLRNIKPTRLQKIYWNLYA</sequence>
<feature type="region of interest" description="Disordered" evidence="1">
    <location>
        <begin position="569"/>
        <end position="658"/>
    </location>
</feature>
<feature type="region of interest" description="Disordered" evidence="1">
    <location>
        <begin position="697"/>
        <end position="838"/>
    </location>
</feature>
<dbReference type="Proteomes" id="UP000613740">
    <property type="component" value="Unassembled WGS sequence"/>
</dbReference>
<dbReference type="PANTHER" id="PTHR24114:SF2">
    <property type="entry name" value="F-BOX DOMAIN-CONTAINING PROTEIN-RELATED"/>
    <property type="match status" value="1"/>
</dbReference>
<evidence type="ECO:0000313" key="2">
    <source>
        <dbReference type="EMBL" id="KAG2447715.1"/>
    </source>
</evidence>
<dbReference type="OrthoDB" id="410679at2759"/>
<dbReference type="InterPro" id="IPR052394">
    <property type="entry name" value="LRR-containing"/>
</dbReference>
<evidence type="ECO:0000256" key="1">
    <source>
        <dbReference type="SAM" id="MobiDB-lite"/>
    </source>
</evidence>
<feature type="compositionally biased region" description="Polar residues" evidence="1">
    <location>
        <begin position="583"/>
        <end position="593"/>
    </location>
</feature>
<dbReference type="AlphaFoldDB" id="A0A835WHT0"/>
<protein>
    <submittedName>
        <fullName evidence="2">Uncharacterized protein</fullName>
    </submittedName>
</protein>
<proteinExistence type="predicted"/>
<evidence type="ECO:0000313" key="3">
    <source>
        <dbReference type="Proteomes" id="UP000613740"/>
    </source>
</evidence>
<feature type="compositionally biased region" description="Low complexity" evidence="1">
    <location>
        <begin position="808"/>
        <end position="838"/>
    </location>
</feature>
<dbReference type="EMBL" id="JAEHOD010000020">
    <property type="protein sequence ID" value="KAG2447715.1"/>
    <property type="molecule type" value="Genomic_DNA"/>
</dbReference>
<gene>
    <name evidence="2" type="ORF">HYH02_007175</name>
</gene>
<organism evidence="2 3">
    <name type="scientific">Chlamydomonas schloesseri</name>
    <dbReference type="NCBI Taxonomy" id="2026947"/>
    <lineage>
        <taxon>Eukaryota</taxon>
        <taxon>Viridiplantae</taxon>
        <taxon>Chlorophyta</taxon>
        <taxon>core chlorophytes</taxon>
        <taxon>Chlorophyceae</taxon>
        <taxon>CS clade</taxon>
        <taxon>Chlamydomonadales</taxon>
        <taxon>Chlamydomonadaceae</taxon>
        <taxon>Chlamydomonas</taxon>
    </lineage>
</organism>
<feature type="compositionally biased region" description="Low complexity" evidence="1">
    <location>
        <begin position="665"/>
        <end position="674"/>
    </location>
</feature>
<reference evidence="2" key="1">
    <citation type="journal article" date="2020" name="bioRxiv">
        <title>Comparative genomics of Chlamydomonas.</title>
        <authorList>
            <person name="Craig R.J."/>
            <person name="Hasan A.R."/>
            <person name="Ness R.W."/>
            <person name="Keightley P.D."/>
        </authorList>
    </citation>
    <scope>NUCLEOTIDE SEQUENCE</scope>
    <source>
        <strain evidence="2">CCAP 11/173</strain>
    </source>
</reference>
<feature type="compositionally biased region" description="Gly residues" evidence="1">
    <location>
        <begin position="604"/>
        <end position="627"/>
    </location>
</feature>
<feature type="compositionally biased region" description="Low complexity" evidence="1">
    <location>
        <begin position="757"/>
        <end position="772"/>
    </location>
</feature>
<feature type="compositionally biased region" description="Low complexity" evidence="1">
    <location>
        <begin position="569"/>
        <end position="582"/>
    </location>
</feature>
<feature type="compositionally biased region" description="Low complexity" evidence="1">
    <location>
        <begin position="462"/>
        <end position="483"/>
    </location>
</feature>